<evidence type="ECO:0000313" key="3">
    <source>
        <dbReference type="EMBL" id="KAF0724515.1"/>
    </source>
</evidence>
<dbReference type="EMBL" id="VJMJ01000514">
    <property type="protein sequence ID" value="KAF0721126.1"/>
    <property type="molecule type" value="Genomic_DNA"/>
</dbReference>
<dbReference type="InterPro" id="IPR036705">
    <property type="entry name" value="Ribosyl_crysJ1_sf"/>
</dbReference>
<dbReference type="EMBL" id="VJMJ01000269">
    <property type="protein sequence ID" value="KAF0724519.1"/>
    <property type="molecule type" value="Genomic_DNA"/>
</dbReference>
<gene>
    <name evidence="3" type="ORF">Ae201684_016809</name>
    <name evidence="4" type="ORF">Ae201684_016813</name>
    <name evidence="2" type="ORF">Ae201684_019223</name>
</gene>
<feature type="compositionally biased region" description="Pro residues" evidence="1">
    <location>
        <begin position="458"/>
        <end position="470"/>
    </location>
</feature>
<evidence type="ECO:0000256" key="1">
    <source>
        <dbReference type="SAM" id="MobiDB-lite"/>
    </source>
</evidence>
<evidence type="ECO:0000313" key="5">
    <source>
        <dbReference type="Proteomes" id="UP000481153"/>
    </source>
</evidence>
<sequence length="628" mass="68646">MSPLKKKGGKGKPQLESAPQTSPAEDERLQALYAQAMAAYGTQRRLYVEQQERQTMLAADVESVMVEQQQSWPSPQGATKVEFRHRLLTALHLGVACDSSPSRCRRSSPSSLGWGFQGATLLSATVACVTSLHDTTDAIVNACGRWIVQWKEIGVWTPTGQAPPSSLSSYEQQDIRRLKANEATTWTPSSLPVDTVVTRAMTLALLHGLVPSTSMAMALAVAKTAHEETQDVVRYLVMLVLGILQGVNKTKLLVPFFVARAFPEDYWIKQPVAAPVRRVVERLPATRFDDKRIDYMANAHAVTTLEMALAMFQAADSRADGCERVAEVAHPHSAVGSTVGILLGAYYPEPNLDTLPRLHLSEMVLTLFRHGYVFALRRRASTVSSSCITSSFQTAWTLYLHGANRLTAVLAKVDQTIQAVDPRKLGAALEPLYNTLDDLRVDMADFHEAYRQLESSLVPPPPIPLAPPIEPTLSSAVNTTESPTKQSKETTPQRTTASRTSSRRSAVKPPKKTPQDAPTSAKMLLQRTLSDRYGSLRASVKTHFESLLDGLATELDGALRRDHAIEAWAIRADVAAALASNQDNLGAIQENLASGHVNLSNKALMASLSKYITLHHGRHLCAPVDNVF</sequence>
<comment type="caution">
    <text evidence="2">The sequence shown here is derived from an EMBL/GenBank/DDBJ whole genome shotgun (WGS) entry which is preliminary data.</text>
</comment>
<dbReference type="InterPro" id="IPR005502">
    <property type="entry name" value="Ribosyl_crysJ1"/>
</dbReference>
<accession>A0A6G0W2D6</accession>
<protein>
    <submittedName>
        <fullName evidence="2">Uncharacterized protein</fullName>
    </submittedName>
</protein>
<feature type="region of interest" description="Disordered" evidence="1">
    <location>
        <begin position="457"/>
        <end position="522"/>
    </location>
</feature>
<feature type="compositionally biased region" description="Basic residues" evidence="1">
    <location>
        <begin position="1"/>
        <end position="10"/>
    </location>
</feature>
<evidence type="ECO:0000313" key="4">
    <source>
        <dbReference type="EMBL" id="KAF0724519.1"/>
    </source>
</evidence>
<dbReference type="Pfam" id="PF03747">
    <property type="entry name" value="ADP_ribosyl_GH"/>
    <property type="match status" value="1"/>
</dbReference>
<dbReference type="Proteomes" id="UP000481153">
    <property type="component" value="Unassembled WGS sequence"/>
</dbReference>
<reference evidence="2 5" key="1">
    <citation type="submission" date="2019-07" db="EMBL/GenBank/DDBJ databases">
        <title>Genomics analysis of Aphanomyces spp. identifies a new class of oomycete effector associated with host adaptation.</title>
        <authorList>
            <person name="Gaulin E."/>
        </authorList>
    </citation>
    <scope>NUCLEOTIDE SEQUENCE [LARGE SCALE GENOMIC DNA]</scope>
    <source>
        <strain evidence="2 5">ATCC 201684</strain>
    </source>
</reference>
<dbReference type="SUPFAM" id="SSF101478">
    <property type="entry name" value="ADP-ribosylglycohydrolase"/>
    <property type="match status" value="1"/>
</dbReference>
<name>A0A6G0W2D6_9STRA</name>
<dbReference type="VEuPathDB" id="FungiDB:AeMF1_013919"/>
<feature type="compositionally biased region" description="Polar residues" evidence="1">
    <location>
        <begin position="472"/>
        <end position="493"/>
    </location>
</feature>
<feature type="compositionally biased region" description="Basic residues" evidence="1">
    <location>
        <begin position="501"/>
        <end position="511"/>
    </location>
</feature>
<dbReference type="EMBL" id="VJMJ01000269">
    <property type="protein sequence ID" value="KAF0724515.1"/>
    <property type="molecule type" value="Genomic_DNA"/>
</dbReference>
<feature type="region of interest" description="Disordered" evidence="1">
    <location>
        <begin position="1"/>
        <end position="25"/>
    </location>
</feature>
<organism evidence="2 5">
    <name type="scientific">Aphanomyces euteiches</name>
    <dbReference type="NCBI Taxonomy" id="100861"/>
    <lineage>
        <taxon>Eukaryota</taxon>
        <taxon>Sar</taxon>
        <taxon>Stramenopiles</taxon>
        <taxon>Oomycota</taxon>
        <taxon>Saprolegniomycetes</taxon>
        <taxon>Saprolegniales</taxon>
        <taxon>Verrucalvaceae</taxon>
        <taxon>Aphanomyces</taxon>
    </lineage>
</organism>
<dbReference type="Gene3D" id="1.10.4080.10">
    <property type="entry name" value="ADP-ribosylation/Crystallin J1"/>
    <property type="match status" value="1"/>
</dbReference>
<keyword evidence="5" id="KW-1185">Reference proteome</keyword>
<dbReference type="VEuPathDB" id="FungiDB:AeMF1_006886"/>
<proteinExistence type="predicted"/>
<evidence type="ECO:0000313" key="2">
    <source>
        <dbReference type="EMBL" id="KAF0721126.1"/>
    </source>
</evidence>
<dbReference type="AlphaFoldDB" id="A0A6G0W2D6"/>